<dbReference type="InterPro" id="IPR000845">
    <property type="entry name" value="Nucleoside_phosphorylase_d"/>
</dbReference>
<dbReference type="EMBL" id="HBFS01024307">
    <property type="protein sequence ID" value="CAD8923007.1"/>
    <property type="molecule type" value="Transcribed_RNA"/>
</dbReference>
<dbReference type="Gene3D" id="3.40.50.1580">
    <property type="entry name" value="Nucleoside phosphorylase domain"/>
    <property type="match status" value="1"/>
</dbReference>
<dbReference type="GO" id="GO:0008782">
    <property type="term" value="F:adenosylhomocysteine nucleosidase activity"/>
    <property type="evidence" value="ECO:0007669"/>
    <property type="project" value="TreeGrafter"/>
</dbReference>
<reference evidence="2" key="1">
    <citation type="submission" date="2021-01" db="EMBL/GenBank/DDBJ databases">
        <authorList>
            <person name="Corre E."/>
            <person name="Pelletier E."/>
            <person name="Niang G."/>
            <person name="Scheremetjew M."/>
            <person name="Finn R."/>
            <person name="Kale V."/>
            <person name="Holt S."/>
            <person name="Cochrane G."/>
            <person name="Meng A."/>
            <person name="Brown T."/>
            <person name="Cohen L."/>
        </authorList>
    </citation>
    <scope>NUCLEOTIDE SEQUENCE</scope>
    <source>
        <strain evidence="2">Ms1</strain>
    </source>
</reference>
<organism evidence="2">
    <name type="scientific">Bicosoecida sp. CB-2014</name>
    <dbReference type="NCBI Taxonomy" id="1486930"/>
    <lineage>
        <taxon>Eukaryota</taxon>
        <taxon>Sar</taxon>
        <taxon>Stramenopiles</taxon>
        <taxon>Bigyra</taxon>
        <taxon>Opalozoa</taxon>
        <taxon>Bicosoecida</taxon>
    </lineage>
</organism>
<accession>A0A7S1CNX1</accession>
<dbReference type="SUPFAM" id="SSF53167">
    <property type="entry name" value="Purine and uridine phosphorylases"/>
    <property type="match status" value="1"/>
</dbReference>
<protein>
    <recommendedName>
        <fullName evidence="1">Nucleoside phosphorylase domain-containing protein</fullName>
    </recommendedName>
</protein>
<evidence type="ECO:0000259" key="1">
    <source>
        <dbReference type="Pfam" id="PF01048"/>
    </source>
</evidence>
<dbReference type="AlphaFoldDB" id="A0A7S1CNX1"/>
<dbReference type="InterPro" id="IPR035994">
    <property type="entry name" value="Nucleoside_phosphorylase_sf"/>
</dbReference>
<dbReference type="PANTHER" id="PTHR46832:SF1">
    <property type="entry name" value="5'-METHYLTHIOADENOSINE_S-ADENOSYLHOMOCYSTEINE NUCLEOSIDASE"/>
    <property type="match status" value="1"/>
</dbReference>
<dbReference type="PANTHER" id="PTHR46832">
    <property type="entry name" value="5'-METHYLTHIOADENOSINE/S-ADENOSYLHOMOCYSTEINE NUCLEOSIDASE"/>
    <property type="match status" value="1"/>
</dbReference>
<feature type="domain" description="Nucleoside phosphorylase" evidence="1">
    <location>
        <begin position="38"/>
        <end position="261"/>
    </location>
</feature>
<evidence type="ECO:0000313" key="2">
    <source>
        <dbReference type="EMBL" id="CAD8923007.1"/>
    </source>
</evidence>
<dbReference type="Pfam" id="PF01048">
    <property type="entry name" value="PNP_UDP_1"/>
    <property type="match status" value="1"/>
</dbReference>
<proteinExistence type="predicted"/>
<dbReference type="GO" id="GO:0008930">
    <property type="term" value="F:methylthioadenosine nucleosidase activity"/>
    <property type="evidence" value="ECO:0007669"/>
    <property type="project" value="TreeGrafter"/>
</dbReference>
<name>A0A7S1CNX1_9STRA</name>
<dbReference type="GO" id="GO:0019284">
    <property type="term" value="P:L-methionine salvage from S-adenosylmethionine"/>
    <property type="evidence" value="ECO:0007669"/>
    <property type="project" value="TreeGrafter"/>
</dbReference>
<sequence length="345" mass="35250">MSSGPSCGGGASPMVAATAEPATVAAGGMATGLLSDARIVVVSATDEEASHLIERLRGVDGEVGPRETTLSRRWRLVEGTVGSRRVDVLVSRIGLSHAAMAVTALMCLSEIKNDMPAAVISMGCGGAHVETMRPGDVVVSSACVPLSAKRVHADGSSTHVGIRLGMRRDGGASYECDTALVDVARRAILSTALPTWPGQPRPPSVHVGAVGSSDTFMQHGPTLRKISSMAGTVLEEMEAVSVAAVAAEYGVLHLAIKDCANNELVGDSWTGGGLKRDELGRRAALATLAVLRCPEVQLPCDVMSLGVAACSGGADARFEAENRVTASPVGDAEEGRSACVAAAAT</sequence>
<dbReference type="GO" id="GO:0009116">
    <property type="term" value="P:nucleoside metabolic process"/>
    <property type="evidence" value="ECO:0007669"/>
    <property type="project" value="InterPro"/>
</dbReference>
<gene>
    <name evidence="2" type="ORF">BSP0115_LOCUS16270</name>
</gene>
<dbReference type="GO" id="GO:0005829">
    <property type="term" value="C:cytosol"/>
    <property type="evidence" value="ECO:0007669"/>
    <property type="project" value="TreeGrafter"/>
</dbReference>